<dbReference type="Pfam" id="PF12511">
    <property type="entry name" value="DUF3716"/>
    <property type="match status" value="1"/>
</dbReference>
<dbReference type="GeneID" id="87865065"/>
<feature type="region of interest" description="Disordered" evidence="1">
    <location>
        <begin position="79"/>
        <end position="101"/>
    </location>
</feature>
<proteinExistence type="predicted"/>
<dbReference type="InterPro" id="IPR022190">
    <property type="entry name" value="DUF3716"/>
</dbReference>
<feature type="compositionally biased region" description="Basic and acidic residues" evidence="1">
    <location>
        <begin position="79"/>
        <end position="90"/>
    </location>
</feature>
<sequence length="240" mass="27354">MVCEYKVHIREAGETIPMPDIKSEKRRADPPAPSPNMELAVIEISREEFQACKKRRIAPEEKRSEAANVFTPYHFMPDDIKEEDRDRDDPLASAPAPAPPNMFTPYVFHDESLGQDSDANAHIDYWRDSLSPKQRLRFALKKLLECEFSQTLAITAEHKLVSSNLKWERQEHYTGVARYLFTPKENGEETCNKCTTIDNYGPFAECVAGGRAVHKGACFSCYYKGEGKSCCLRIAIREED</sequence>
<dbReference type="AlphaFoldDB" id="A0AAE0MWP3"/>
<keyword evidence="3" id="KW-1185">Reference proteome</keyword>
<accession>A0AAE0MWP3</accession>
<protein>
    <submittedName>
        <fullName evidence="2">Uncharacterized protein</fullName>
    </submittedName>
</protein>
<dbReference type="Proteomes" id="UP001278500">
    <property type="component" value="Unassembled WGS sequence"/>
</dbReference>
<evidence type="ECO:0000313" key="3">
    <source>
        <dbReference type="Proteomes" id="UP001278500"/>
    </source>
</evidence>
<name>A0AAE0MWP3_9PEZI</name>
<comment type="caution">
    <text evidence="2">The sequence shown here is derived from an EMBL/GenBank/DDBJ whole genome shotgun (WGS) entry which is preliminary data.</text>
</comment>
<feature type="region of interest" description="Disordered" evidence="1">
    <location>
        <begin position="16"/>
        <end position="36"/>
    </location>
</feature>
<dbReference type="EMBL" id="JAUEPP010000001">
    <property type="protein sequence ID" value="KAK3354262.1"/>
    <property type="molecule type" value="Genomic_DNA"/>
</dbReference>
<reference evidence="2" key="1">
    <citation type="journal article" date="2023" name="Mol. Phylogenet. Evol.">
        <title>Genome-scale phylogeny and comparative genomics of the fungal order Sordariales.</title>
        <authorList>
            <person name="Hensen N."/>
            <person name="Bonometti L."/>
            <person name="Westerberg I."/>
            <person name="Brannstrom I.O."/>
            <person name="Guillou S."/>
            <person name="Cros-Aarteil S."/>
            <person name="Calhoun S."/>
            <person name="Haridas S."/>
            <person name="Kuo A."/>
            <person name="Mondo S."/>
            <person name="Pangilinan J."/>
            <person name="Riley R."/>
            <person name="LaButti K."/>
            <person name="Andreopoulos B."/>
            <person name="Lipzen A."/>
            <person name="Chen C."/>
            <person name="Yan M."/>
            <person name="Daum C."/>
            <person name="Ng V."/>
            <person name="Clum A."/>
            <person name="Steindorff A."/>
            <person name="Ohm R.A."/>
            <person name="Martin F."/>
            <person name="Silar P."/>
            <person name="Natvig D.O."/>
            <person name="Lalanne C."/>
            <person name="Gautier V."/>
            <person name="Ament-Velasquez S.L."/>
            <person name="Kruys A."/>
            <person name="Hutchinson M.I."/>
            <person name="Powell A.J."/>
            <person name="Barry K."/>
            <person name="Miller A.N."/>
            <person name="Grigoriev I.V."/>
            <person name="Debuchy R."/>
            <person name="Gladieux P."/>
            <person name="Hiltunen Thoren M."/>
            <person name="Johannesson H."/>
        </authorList>
    </citation>
    <scope>NUCLEOTIDE SEQUENCE</scope>
    <source>
        <strain evidence="2">CBS 560.94</strain>
    </source>
</reference>
<reference evidence="2" key="2">
    <citation type="submission" date="2023-06" db="EMBL/GenBank/DDBJ databases">
        <authorList>
            <consortium name="Lawrence Berkeley National Laboratory"/>
            <person name="Haridas S."/>
            <person name="Hensen N."/>
            <person name="Bonometti L."/>
            <person name="Westerberg I."/>
            <person name="Brannstrom I.O."/>
            <person name="Guillou S."/>
            <person name="Cros-Aarteil S."/>
            <person name="Calhoun S."/>
            <person name="Kuo A."/>
            <person name="Mondo S."/>
            <person name="Pangilinan J."/>
            <person name="Riley R."/>
            <person name="Labutti K."/>
            <person name="Andreopoulos B."/>
            <person name="Lipzen A."/>
            <person name="Chen C."/>
            <person name="Yanf M."/>
            <person name="Daum C."/>
            <person name="Ng V."/>
            <person name="Clum A."/>
            <person name="Steindorff A."/>
            <person name="Ohm R."/>
            <person name="Martin F."/>
            <person name="Silar P."/>
            <person name="Natvig D."/>
            <person name="Lalanne C."/>
            <person name="Gautier V."/>
            <person name="Ament-Velasquez S.L."/>
            <person name="Kruys A."/>
            <person name="Hutchinson M.I."/>
            <person name="Powell A.J."/>
            <person name="Barry K."/>
            <person name="Miller A.N."/>
            <person name="Grigoriev I.V."/>
            <person name="Debuchy R."/>
            <person name="Gladieux P."/>
            <person name="Thoren M.H."/>
            <person name="Johannesson H."/>
        </authorList>
    </citation>
    <scope>NUCLEOTIDE SEQUENCE</scope>
    <source>
        <strain evidence="2">CBS 560.94</strain>
    </source>
</reference>
<evidence type="ECO:0000313" key="2">
    <source>
        <dbReference type="EMBL" id="KAK3354262.1"/>
    </source>
</evidence>
<organism evidence="2 3">
    <name type="scientific">Neurospora tetraspora</name>
    <dbReference type="NCBI Taxonomy" id="94610"/>
    <lineage>
        <taxon>Eukaryota</taxon>
        <taxon>Fungi</taxon>
        <taxon>Dikarya</taxon>
        <taxon>Ascomycota</taxon>
        <taxon>Pezizomycotina</taxon>
        <taxon>Sordariomycetes</taxon>
        <taxon>Sordariomycetidae</taxon>
        <taxon>Sordariales</taxon>
        <taxon>Sordariaceae</taxon>
        <taxon>Neurospora</taxon>
    </lineage>
</organism>
<dbReference type="RefSeq" id="XP_062685640.1">
    <property type="nucleotide sequence ID" value="XM_062827911.1"/>
</dbReference>
<evidence type="ECO:0000256" key="1">
    <source>
        <dbReference type="SAM" id="MobiDB-lite"/>
    </source>
</evidence>
<gene>
    <name evidence="2" type="ORF">B0H65DRAFT_504387</name>
</gene>